<dbReference type="InterPro" id="IPR050832">
    <property type="entry name" value="Bact_Acetyltransf"/>
</dbReference>
<evidence type="ECO:0000313" key="5">
    <source>
        <dbReference type="Proteomes" id="UP001364764"/>
    </source>
</evidence>
<evidence type="ECO:0000256" key="2">
    <source>
        <dbReference type="ARBA" id="ARBA00023315"/>
    </source>
</evidence>
<evidence type="ECO:0000313" key="4">
    <source>
        <dbReference type="EMBL" id="WWP22650.1"/>
    </source>
</evidence>
<dbReference type="Gene3D" id="3.40.630.30">
    <property type="match status" value="1"/>
</dbReference>
<dbReference type="RefSeq" id="WP_338708399.1">
    <property type="nucleotide sequence ID" value="NZ_CP145892.1"/>
</dbReference>
<dbReference type="CDD" id="cd04301">
    <property type="entry name" value="NAT_SF"/>
    <property type="match status" value="1"/>
</dbReference>
<sequence>MNERHLTAQDTTNFDADDEWGKGKDCFTIERNAKGETMLSIPEELSEMQHRIRQAGLLDSNEVGRLFNEYRMFYNQNADIEAARQYIRERMEGHESVILVAETDAESDHGTDESNGRSLSKGLICTGFVQLYPSFSSVSMGPVWVLNDLYVHPDYRQQGIARNLLQAAKQLASERGVLRISLSTELSNKLAQALYESEGYAQDTKFMYYELNV</sequence>
<dbReference type="PANTHER" id="PTHR43877">
    <property type="entry name" value="AMINOALKYLPHOSPHONATE N-ACETYLTRANSFERASE-RELATED-RELATED"/>
    <property type="match status" value="1"/>
</dbReference>
<dbReference type="Proteomes" id="UP001364764">
    <property type="component" value="Chromosome"/>
</dbReference>
<dbReference type="GO" id="GO:0016746">
    <property type="term" value="F:acyltransferase activity"/>
    <property type="evidence" value="ECO:0007669"/>
    <property type="project" value="UniProtKB-KW"/>
</dbReference>
<feature type="domain" description="N-acetyltransferase" evidence="3">
    <location>
        <begin position="70"/>
        <end position="213"/>
    </location>
</feature>
<dbReference type="EMBL" id="CP145892">
    <property type="protein sequence ID" value="WWP22650.1"/>
    <property type="molecule type" value="Genomic_DNA"/>
</dbReference>
<protein>
    <submittedName>
        <fullName evidence="4">GNAT family N-acetyltransferase</fullName>
    </submittedName>
</protein>
<dbReference type="InterPro" id="IPR000182">
    <property type="entry name" value="GNAT_dom"/>
</dbReference>
<keyword evidence="2" id="KW-0012">Acyltransferase</keyword>
<dbReference type="Pfam" id="PF00583">
    <property type="entry name" value="Acetyltransf_1"/>
    <property type="match status" value="1"/>
</dbReference>
<dbReference type="InterPro" id="IPR016181">
    <property type="entry name" value="Acyl_CoA_acyltransferase"/>
</dbReference>
<dbReference type="GeneID" id="93475977"/>
<gene>
    <name evidence="4" type="ORF">V6668_10890</name>
</gene>
<proteinExistence type="predicted"/>
<dbReference type="SUPFAM" id="SSF55729">
    <property type="entry name" value="Acyl-CoA N-acyltransferases (Nat)"/>
    <property type="match status" value="1"/>
</dbReference>
<organism evidence="4 5">
    <name type="scientific">Paenibacillus amylolyticus</name>
    <dbReference type="NCBI Taxonomy" id="1451"/>
    <lineage>
        <taxon>Bacteria</taxon>
        <taxon>Bacillati</taxon>
        <taxon>Bacillota</taxon>
        <taxon>Bacilli</taxon>
        <taxon>Bacillales</taxon>
        <taxon>Paenibacillaceae</taxon>
        <taxon>Paenibacillus</taxon>
    </lineage>
</organism>
<dbReference type="PROSITE" id="PS51186">
    <property type="entry name" value="GNAT"/>
    <property type="match status" value="1"/>
</dbReference>
<dbReference type="AlphaFoldDB" id="A0ABD8AYI2"/>
<accession>A0ABD8AYI2</accession>
<evidence type="ECO:0000256" key="1">
    <source>
        <dbReference type="ARBA" id="ARBA00022679"/>
    </source>
</evidence>
<keyword evidence="1" id="KW-0808">Transferase</keyword>
<evidence type="ECO:0000259" key="3">
    <source>
        <dbReference type="PROSITE" id="PS51186"/>
    </source>
</evidence>
<reference evidence="4 5" key="1">
    <citation type="submission" date="2024-02" db="EMBL/GenBank/DDBJ databases">
        <title>Complete sequences of two Paenibacillus sp. strains and one Lysinibacillus strain isolated from the environment on STAA medium highlight biotechnological potential.</title>
        <authorList>
            <person name="Attere S.A."/>
            <person name="Piche L.C."/>
            <person name="Intertaglia L."/>
            <person name="Lami R."/>
            <person name="Charette S.J."/>
            <person name="Vincent A.T."/>
        </authorList>
    </citation>
    <scope>NUCLEOTIDE SEQUENCE [LARGE SCALE GENOMIC DNA]</scope>
    <source>
        <strain evidence="4 5">Y5S-7</strain>
    </source>
</reference>
<name>A0ABD8AYI2_PAEAM</name>